<proteinExistence type="predicted"/>
<dbReference type="Proteomes" id="UP000186808">
    <property type="component" value="Unassembled WGS sequence"/>
</dbReference>
<evidence type="ECO:0000313" key="3">
    <source>
        <dbReference type="EMBL" id="STO26097.1"/>
    </source>
</evidence>
<dbReference type="Proteomes" id="UP000254374">
    <property type="component" value="Unassembled WGS sequence"/>
</dbReference>
<evidence type="ECO:0000313" key="2">
    <source>
        <dbReference type="EMBL" id="SIR02105.1"/>
    </source>
</evidence>
<accession>A0A377GMN5</accession>
<dbReference type="EMBL" id="UGGV01000001">
    <property type="protein sequence ID" value="STO26097.1"/>
    <property type="molecule type" value="Genomic_DNA"/>
</dbReference>
<organism evidence="3 5">
    <name type="scientific">Fluoribacter gormanii</name>
    <dbReference type="NCBI Taxonomy" id="464"/>
    <lineage>
        <taxon>Bacteria</taxon>
        <taxon>Pseudomonadati</taxon>
        <taxon>Pseudomonadota</taxon>
        <taxon>Gammaproteobacteria</taxon>
        <taxon>Legionellales</taxon>
        <taxon>Legionellaceae</taxon>
        <taxon>Fluoribacter</taxon>
    </lineage>
</organism>
<evidence type="ECO:0000313" key="5">
    <source>
        <dbReference type="Proteomes" id="UP000254374"/>
    </source>
</evidence>
<dbReference type="AlphaFoldDB" id="A0A377GMN5"/>
<dbReference type="EMBL" id="FTNL01000005">
    <property type="protein sequence ID" value="SIR02105.1"/>
    <property type="molecule type" value="Genomic_DNA"/>
</dbReference>
<keyword evidence="1" id="KW-0812">Transmembrane</keyword>
<evidence type="ECO:0000256" key="1">
    <source>
        <dbReference type="SAM" id="Phobius"/>
    </source>
</evidence>
<sequence>MFIYSKIYLPRFFPTPLERTIQEKLSDREILNWEPTRYQALLNLKKHLLRMTASLAQLKAITEAKQIDSMYLLIEQAMQEAISNPHFSSVQCSNTLSNKFSQLKDEIEEYKKLQKCFSGCNLFSNSIVTSVGALGVVLFGASIATGPLSLALLGVGMTILSVLVFAAAAYSVYVDARFIGDKQLQELETGIKFLNNYPNVESVLDEHQMGNSACCI</sequence>
<gene>
    <name evidence="3" type="ORF">NCTC11401_02949</name>
    <name evidence="2" type="ORF">SAMN05421777_105126</name>
</gene>
<feature type="transmembrane region" description="Helical" evidence="1">
    <location>
        <begin position="150"/>
        <end position="173"/>
    </location>
</feature>
<name>A0A377GMN5_9GAMM</name>
<keyword evidence="1" id="KW-1133">Transmembrane helix</keyword>
<reference evidence="2 4" key="1">
    <citation type="submission" date="2017-01" db="EMBL/GenBank/DDBJ databases">
        <authorList>
            <person name="Varghese N."/>
            <person name="Submissions S."/>
        </authorList>
    </citation>
    <scope>NUCLEOTIDE SEQUENCE [LARGE SCALE GENOMIC DNA]</scope>
    <source>
        <strain evidence="2 4">ATCC 33342</strain>
    </source>
</reference>
<keyword evidence="4" id="KW-1185">Reference proteome</keyword>
<reference evidence="3 5" key="2">
    <citation type="submission" date="2018-06" db="EMBL/GenBank/DDBJ databases">
        <authorList>
            <consortium name="Pathogen Informatics"/>
            <person name="Doyle S."/>
        </authorList>
    </citation>
    <scope>NUCLEOTIDE SEQUENCE [LARGE SCALE GENOMIC DNA]</scope>
    <source>
        <strain evidence="3 5">NCTC11401</strain>
    </source>
</reference>
<feature type="transmembrane region" description="Helical" evidence="1">
    <location>
        <begin position="122"/>
        <end position="144"/>
    </location>
</feature>
<keyword evidence="1" id="KW-0472">Membrane</keyword>
<protein>
    <submittedName>
        <fullName evidence="3">Uncharacterized protein</fullName>
    </submittedName>
</protein>
<evidence type="ECO:0000313" key="4">
    <source>
        <dbReference type="Proteomes" id="UP000186808"/>
    </source>
</evidence>